<accession>A0A645GZW8</accession>
<comment type="caution">
    <text evidence="1">The sequence shown here is derived from an EMBL/GenBank/DDBJ whole genome shotgun (WGS) entry which is preliminary data.</text>
</comment>
<evidence type="ECO:0000313" key="1">
    <source>
        <dbReference type="EMBL" id="MPN29173.1"/>
    </source>
</evidence>
<dbReference type="EMBL" id="VSSQ01079739">
    <property type="protein sequence ID" value="MPN29173.1"/>
    <property type="molecule type" value="Genomic_DNA"/>
</dbReference>
<sequence>MVLLICSPAASSSSDTTRVSMAGLPSASADSFHQMGLRPLAEEEGACMAFFSRRRLASTAGRNTLLVMIISSTPRQAVTPSSCTIGMSMSMITMKPRALVSSASVPGIASLRIEFSAASRGERPTRTSCFHAPVICTACETPMEKMRNGTRIDIGSMP</sequence>
<gene>
    <name evidence="1" type="ORF">SDC9_176624</name>
</gene>
<reference evidence="1" key="1">
    <citation type="submission" date="2019-08" db="EMBL/GenBank/DDBJ databases">
        <authorList>
            <person name="Kucharzyk K."/>
            <person name="Murdoch R.W."/>
            <person name="Higgins S."/>
            <person name="Loffler F."/>
        </authorList>
    </citation>
    <scope>NUCLEOTIDE SEQUENCE</scope>
</reference>
<dbReference type="AlphaFoldDB" id="A0A645GZW8"/>
<proteinExistence type="predicted"/>
<organism evidence="1">
    <name type="scientific">bioreactor metagenome</name>
    <dbReference type="NCBI Taxonomy" id="1076179"/>
    <lineage>
        <taxon>unclassified sequences</taxon>
        <taxon>metagenomes</taxon>
        <taxon>ecological metagenomes</taxon>
    </lineage>
</organism>
<protein>
    <submittedName>
        <fullName evidence="1">Uncharacterized protein</fullName>
    </submittedName>
</protein>
<name>A0A645GZW8_9ZZZZ</name>